<feature type="domain" description="Fumarylacetoacetase-like C-terminal" evidence="2">
    <location>
        <begin position="84"/>
        <end position="256"/>
    </location>
</feature>
<evidence type="ECO:0000256" key="1">
    <source>
        <dbReference type="ARBA" id="ARBA00023239"/>
    </source>
</evidence>
<dbReference type="Proteomes" id="UP000542210">
    <property type="component" value="Unassembled WGS sequence"/>
</dbReference>
<protein>
    <submittedName>
        <fullName evidence="3">2-oxopent-4-enoate hydratase</fullName>
    </submittedName>
</protein>
<dbReference type="PANTHER" id="PTHR30143">
    <property type="entry name" value="ACID HYDRATASE"/>
    <property type="match status" value="1"/>
</dbReference>
<keyword evidence="1" id="KW-0456">Lyase</keyword>
<dbReference type="InterPro" id="IPR011234">
    <property type="entry name" value="Fumarylacetoacetase-like_C"/>
</dbReference>
<dbReference type="GO" id="GO:0005737">
    <property type="term" value="C:cytoplasm"/>
    <property type="evidence" value="ECO:0007669"/>
    <property type="project" value="TreeGrafter"/>
</dbReference>
<dbReference type="GO" id="GO:0008684">
    <property type="term" value="F:2-oxopent-4-enoate hydratase activity"/>
    <property type="evidence" value="ECO:0007669"/>
    <property type="project" value="TreeGrafter"/>
</dbReference>
<dbReference type="InterPro" id="IPR036663">
    <property type="entry name" value="Fumarylacetoacetase_C_sf"/>
</dbReference>
<reference evidence="3 4" key="1">
    <citation type="submission" date="2020-08" db="EMBL/GenBank/DDBJ databases">
        <title>Sequencing the genomes of 1000 actinobacteria strains.</title>
        <authorList>
            <person name="Klenk H.-P."/>
        </authorList>
    </citation>
    <scope>NUCLEOTIDE SEQUENCE [LARGE SCALE GENOMIC DNA]</scope>
    <source>
        <strain evidence="3 4">DSM 45784</strain>
    </source>
</reference>
<evidence type="ECO:0000313" key="4">
    <source>
        <dbReference type="Proteomes" id="UP000542210"/>
    </source>
</evidence>
<keyword evidence="4" id="KW-1185">Reference proteome</keyword>
<dbReference type="RefSeq" id="WP_184877183.1">
    <property type="nucleotide sequence ID" value="NZ_BOOV01000024.1"/>
</dbReference>
<dbReference type="Pfam" id="PF01557">
    <property type="entry name" value="FAA_hydrolase"/>
    <property type="match status" value="1"/>
</dbReference>
<proteinExistence type="predicted"/>
<sequence>MSGPDHRSRARALYEARATRVPIAPFTDDDPAMGMADGYAVQRDLVGMLVDDGDRVIGYKAGLTSAPMQRLFGVDTPDYGPVLASTLYADGDRVPREAFIAPKVEAEIVFRLGAGLAGPGVTLDQARAAIADVMAGLEVVDSRIADWRIRLADTIADLASNGAVVLGGRAVPARTVDPRLIGMVFSRNDEVVATGAGAAALGDPVAVVAWLANTLGEHGVALEPGHLILTGALHAAVPMNPGDRFVAEFDRLGTVAIQA</sequence>
<dbReference type="Gene3D" id="3.90.850.10">
    <property type="entry name" value="Fumarylacetoacetase-like, C-terminal domain"/>
    <property type="match status" value="1"/>
</dbReference>
<dbReference type="SUPFAM" id="SSF56529">
    <property type="entry name" value="FAH"/>
    <property type="match status" value="1"/>
</dbReference>
<organism evidence="3 4">
    <name type="scientific">Sphaerisporangium siamense</name>
    <dbReference type="NCBI Taxonomy" id="795645"/>
    <lineage>
        <taxon>Bacteria</taxon>
        <taxon>Bacillati</taxon>
        <taxon>Actinomycetota</taxon>
        <taxon>Actinomycetes</taxon>
        <taxon>Streptosporangiales</taxon>
        <taxon>Streptosporangiaceae</taxon>
        <taxon>Sphaerisporangium</taxon>
    </lineage>
</organism>
<evidence type="ECO:0000313" key="3">
    <source>
        <dbReference type="EMBL" id="MBB4699564.1"/>
    </source>
</evidence>
<comment type="caution">
    <text evidence="3">The sequence shown here is derived from an EMBL/GenBank/DDBJ whole genome shotgun (WGS) entry which is preliminary data.</text>
</comment>
<accession>A0A7W7G8J2</accession>
<name>A0A7W7G8J2_9ACTN</name>
<dbReference type="InterPro" id="IPR050772">
    <property type="entry name" value="Hydratase-Decarb/MhpD_sf"/>
</dbReference>
<gene>
    <name evidence="3" type="ORF">BJ982_001108</name>
</gene>
<dbReference type="PANTHER" id="PTHR30143:SF0">
    <property type="entry name" value="2-KETO-4-PENTENOATE HYDRATASE"/>
    <property type="match status" value="1"/>
</dbReference>
<evidence type="ECO:0000259" key="2">
    <source>
        <dbReference type="Pfam" id="PF01557"/>
    </source>
</evidence>
<dbReference type="AlphaFoldDB" id="A0A7W7G8J2"/>
<dbReference type="EMBL" id="JACHND010000001">
    <property type="protein sequence ID" value="MBB4699564.1"/>
    <property type="molecule type" value="Genomic_DNA"/>
</dbReference>